<feature type="signal peptide" evidence="2">
    <location>
        <begin position="1"/>
        <end position="15"/>
    </location>
</feature>
<accession>A0ABD0TAL3</accession>
<name>A0ABD0TAL3_LOXSC</name>
<keyword evidence="2" id="KW-0732">Signal</keyword>
<evidence type="ECO:0000313" key="4">
    <source>
        <dbReference type="Proteomes" id="UP001549921"/>
    </source>
</evidence>
<feature type="chain" id="PRO_5044878186" evidence="2">
    <location>
        <begin position="16"/>
        <end position="179"/>
    </location>
</feature>
<evidence type="ECO:0000313" key="3">
    <source>
        <dbReference type="EMBL" id="KAL0840417.1"/>
    </source>
</evidence>
<feature type="compositionally biased region" description="Basic and acidic residues" evidence="1">
    <location>
        <begin position="82"/>
        <end position="119"/>
    </location>
</feature>
<sequence>MYVFGLLLLAATAIAQPTVYVARSSIAYPSYRVYLGGVPEVEIIKEPEAKDEPETKLVPEAPVLDPLPIVNSVELEEEEPKEEIIEKNEEELEHKSEQEQKEEVLKEEAPKKEESEEEQKIVIKLEDPKPPSFITSIISSLPIKLPSFELPFNLGSFWKPKEKIIRFVPAYSVREVSIP</sequence>
<feature type="region of interest" description="Disordered" evidence="1">
    <location>
        <begin position="75"/>
        <end position="119"/>
    </location>
</feature>
<proteinExistence type="predicted"/>
<evidence type="ECO:0000256" key="1">
    <source>
        <dbReference type="SAM" id="MobiDB-lite"/>
    </source>
</evidence>
<dbReference type="EMBL" id="JBEDNZ010000007">
    <property type="protein sequence ID" value="KAL0840417.1"/>
    <property type="molecule type" value="Genomic_DNA"/>
</dbReference>
<dbReference type="Proteomes" id="UP001549921">
    <property type="component" value="Unassembled WGS sequence"/>
</dbReference>
<protein>
    <submittedName>
        <fullName evidence="3">Uncharacterized protein</fullName>
    </submittedName>
</protein>
<organism evidence="3 4">
    <name type="scientific">Loxostege sticticalis</name>
    <name type="common">Beet webworm moth</name>
    <dbReference type="NCBI Taxonomy" id="481309"/>
    <lineage>
        <taxon>Eukaryota</taxon>
        <taxon>Metazoa</taxon>
        <taxon>Ecdysozoa</taxon>
        <taxon>Arthropoda</taxon>
        <taxon>Hexapoda</taxon>
        <taxon>Insecta</taxon>
        <taxon>Pterygota</taxon>
        <taxon>Neoptera</taxon>
        <taxon>Endopterygota</taxon>
        <taxon>Lepidoptera</taxon>
        <taxon>Glossata</taxon>
        <taxon>Ditrysia</taxon>
        <taxon>Pyraloidea</taxon>
        <taxon>Crambidae</taxon>
        <taxon>Pyraustinae</taxon>
        <taxon>Loxostege</taxon>
    </lineage>
</organism>
<comment type="caution">
    <text evidence="3">The sequence shown here is derived from an EMBL/GenBank/DDBJ whole genome shotgun (WGS) entry which is preliminary data.</text>
</comment>
<reference evidence="3 4" key="1">
    <citation type="submission" date="2024-06" db="EMBL/GenBank/DDBJ databases">
        <title>A chromosome-level genome assembly of beet webworm, Loxostege sticticalis.</title>
        <authorList>
            <person name="Zhang Y."/>
        </authorList>
    </citation>
    <scope>NUCLEOTIDE SEQUENCE [LARGE SCALE GENOMIC DNA]</scope>
    <source>
        <strain evidence="3">AQ028</strain>
        <tissue evidence="3">Male pupae</tissue>
    </source>
</reference>
<dbReference type="AlphaFoldDB" id="A0ABD0TAL3"/>
<evidence type="ECO:0000256" key="2">
    <source>
        <dbReference type="SAM" id="SignalP"/>
    </source>
</evidence>
<gene>
    <name evidence="3" type="ORF">ABMA28_015673</name>
</gene>